<dbReference type="Gene3D" id="3.10.180.10">
    <property type="entry name" value="2,3-Dihydroxybiphenyl 1,2-Dioxygenase, domain 1"/>
    <property type="match status" value="1"/>
</dbReference>
<dbReference type="SUPFAM" id="SSF54593">
    <property type="entry name" value="Glyoxalase/Bleomycin resistance protein/Dihydroxybiphenyl dioxygenase"/>
    <property type="match status" value="1"/>
</dbReference>
<dbReference type="InterPro" id="IPR037523">
    <property type="entry name" value="VOC_core"/>
</dbReference>
<dbReference type="STRING" id="349064.SAMN05660429_00972"/>
<dbReference type="PROSITE" id="PS51819">
    <property type="entry name" value="VOC"/>
    <property type="match status" value="1"/>
</dbReference>
<name>A0A1I0BKS6_THASX</name>
<dbReference type="GO" id="GO:0051213">
    <property type="term" value="F:dioxygenase activity"/>
    <property type="evidence" value="ECO:0007669"/>
    <property type="project" value="UniProtKB-KW"/>
</dbReference>
<reference evidence="2 3" key="1">
    <citation type="submission" date="2016-10" db="EMBL/GenBank/DDBJ databases">
        <authorList>
            <person name="de Groot N.N."/>
        </authorList>
    </citation>
    <scope>NUCLEOTIDE SEQUENCE [LARGE SCALE GENOMIC DNA]</scope>
    <source>
        <strain evidence="2 3">DSM 19706</strain>
    </source>
</reference>
<evidence type="ECO:0000259" key="1">
    <source>
        <dbReference type="PROSITE" id="PS51819"/>
    </source>
</evidence>
<evidence type="ECO:0000313" key="2">
    <source>
        <dbReference type="EMBL" id="SET07180.1"/>
    </source>
</evidence>
<accession>A0A1I0BKS6</accession>
<dbReference type="Pfam" id="PF00903">
    <property type="entry name" value="Glyoxalase"/>
    <property type="match status" value="1"/>
</dbReference>
<sequence length="138" mass="15935">MKLEHLNLVVTNIQASINFYQAAFPSWRVRGEGEAQWYGKDRRWCHLGTDSMYITLNDDGIGENRDLTGHQVGLAHFGFVVDDLPALMKRLATVGFDANKFSQNDNPYIRNAYYYDPDGFEVEFVEYLTDDPALRNQY</sequence>
<dbReference type="InterPro" id="IPR004360">
    <property type="entry name" value="Glyas_Fos-R_dOase_dom"/>
</dbReference>
<protein>
    <submittedName>
        <fullName evidence="2">Catechol 2,3-dioxygenase</fullName>
    </submittedName>
</protein>
<dbReference type="EMBL" id="FOHK01000004">
    <property type="protein sequence ID" value="SET07180.1"/>
    <property type="molecule type" value="Genomic_DNA"/>
</dbReference>
<evidence type="ECO:0000313" key="3">
    <source>
        <dbReference type="Proteomes" id="UP000199308"/>
    </source>
</evidence>
<gene>
    <name evidence="2" type="ORF">SAMN05660429_00972</name>
</gene>
<dbReference type="CDD" id="cd06587">
    <property type="entry name" value="VOC"/>
    <property type="match status" value="1"/>
</dbReference>
<dbReference type="AlphaFoldDB" id="A0A1I0BKS6"/>
<proteinExistence type="predicted"/>
<organism evidence="2 3">
    <name type="scientific">Thalassotalea agarivorans</name>
    <name type="common">Thalassomonas agarivorans</name>
    <dbReference type="NCBI Taxonomy" id="349064"/>
    <lineage>
        <taxon>Bacteria</taxon>
        <taxon>Pseudomonadati</taxon>
        <taxon>Pseudomonadota</taxon>
        <taxon>Gammaproteobacteria</taxon>
        <taxon>Alteromonadales</taxon>
        <taxon>Colwelliaceae</taxon>
        <taxon>Thalassotalea</taxon>
    </lineage>
</organism>
<keyword evidence="2" id="KW-0560">Oxidoreductase</keyword>
<keyword evidence="3" id="KW-1185">Reference proteome</keyword>
<feature type="domain" description="VOC" evidence="1">
    <location>
        <begin position="2"/>
        <end position="127"/>
    </location>
</feature>
<dbReference type="InterPro" id="IPR029068">
    <property type="entry name" value="Glyas_Bleomycin-R_OHBP_Dase"/>
</dbReference>
<dbReference type="Proteomes" id="UP000199308">
    <property type="component" value="Unassembled WGS sequence"/>
</dbReference>
<keyword evidence="2" id="KW-0223">Dioxygenase</keyword>